<accession>A0ABV3YUW6</accession>
<dbReference type="SMART" id="SM00863">
    <property type="entry name" value="tRNA_SAD"/>
    <property type="match status" value="1"/>
</dbReference>
<comment type="domain">
    <text evidence="11">Consists of three domains; the N-terminal catalytic domain, the editing domain and the C-terminal C-Ala domain. The editing domain removes incorrectly charged amino acids, while the C-Ala domain, along with tRNA(Ala), serves as a bridge to cooperatively bring together the editing and aminoacylation centers thus stimulating deacylation of misacylated tRNAs.</text>
</comment>
<evidence type="ECO:0000256" key="11">
    <source>
        <dbReference type="HAMAP-Rule" id="MF_00036"/>
    </source>
</evidence>
<dbReference type="InterPro" id="IPR023033">
    <property type="entry name" value="Ala_tRNA_ligase_euk/bac"/>
</dbReference>
<dbReference type="InterPro" id="IPR018164">
    <property type="entry name" value="Ala-tRNA-synth_IIc_N"/>
</dbReference>
<evidence type="ECO:0000256" key="6">
    <source>
        <dbReference type="ARBA" id="ARBA00022833"/>
    </source>
</evidence>
<dbReference type="Pfam" id="PF07973">
    <property type="entry name" value="tRNA_SAD"/>
    <property type="match status" value="1"/>
</dbReference>
<dbReference type="InterPro" id="IPR003156">
    <property type="entry name" value="DHHA1_dom"/>
</dbReference>
<feature type="binding site" evidence="11">
    <location>
        <position position="665"/>
    </location>
    <ligand>
        <name>Zn(2+)</name>
        <dbReference type="ChEBI" id="CHEBI:29105"/>
    </ligand>
</feature>
<dbReference type="SUPFAM" id="SSF101353">
    <property type="entry name" value="Putative anticodon-binding domain of alanyl-tRNA synthetase (AlaRS)"/>
    <property type="match status" value="1"/>
</dbReference>
<dbReference type="RefSeq" id="WP_369288095.1">
    <property type="nucleotide sequence ID" value="NZ_JBFTEG010000010.1"/>
</dbReference>
<feature type="domain" description="Alanyl-transfer RNA synthetases family profile" evidence="13">
    <location>
        <begin position="1"/>
        <end position="708"/>
    </location>
</feature>
<evidence type="ECO:0000313" key="15">
    <source>
        <dbReference type="Proteomes" id="UP001560296"/>
    </source>
</evidence>
<dbReference type="InterPro" id="IPR012947">
    <property type="entry name" value="tRNA_SAD"/>
</dbReference>
<proteinExistence type="inferred from homology"/>
<dbReference type="Proteomes" id="UP001560296">
    <property type="component" value="Unassembled WGS sequence"/>
</dbReference>
<dbReference type="Gene3D" id="3.30.930.10">
    <property type="entry name" value="Bira Bifunctional Protein, Domain 2"/>
    <property type="match status" value="1"/>
</dbReference>
<dbReference type="SUPFAM" id="SSF55186">
    <property type="entry name" value="ThrRS/AlaRS common domain"/>
    <property type="match status" value="1"/>
</dbReference>
<dbReference type="PROSITE" id="PS50860">
    <property type="entry name" value="AA_TRNA_LIGASE_II_ALA"/>
    <property type="match status" value="1"/>
</dbReference>
<dbReference type="Pfam" id="PF01411">
    <property type="entry name" value="tRNA-synt_2c"/>
    <property type="match status" value="1"/>
</dbReference>
<comment type="caution">
    <text evidence="14">The sequence shown here is derived from an EMBL/GenBank/DDBJ whole genome shotgun (WGS) entry which is preliminary data.</text>
</comment>
<dbReference type="EC" id="6.1.1.7" evidence="11"/>
<comment type="subcellular location">
    <subcellularLocation>
        <location evidence="11">Cytoplasm</location>
    </subcellularLocation>
</comment>
<dbReference type="PANTHER" id="PTHR11777:SF9">
    <property type="entry name" value="ALANINE--TRNA LIGASE, CYTOPLASMIC"/>
    <property type="match status" value="1"/>
</dbReference>
<dbReference type="Gene3D" id="6.10.250.550">
    <property type="match status" value="1"/>
</dbReference>
<evidence type="ECO:0000256" key="1">
    <source>
        <dbReference type="ARBA" id="ARBA00008226"/>
    </source>
</evidence>
<sequence>MKSAEIREAFLSFFEEKGHTRVASSSLIPGNDPTLLFTNAGMNQFKDCFLGLEKRAYTRATTSQKCVRAGGKHNDLENVGYTARHHTFFEMLGNFSFGDYFKRDAIHFAWEFLTAEKWLGLPKDKLWVTVYASDDEAYGIWTEEVGVPHERMVRIGDNKGAPYASDNFWAMGDTGPCGPCTEIFFDHGPEIWGGPPGSPDEDGDRYIEIWNNVFMQFNRTADGVMHPLPAPSVDTGMGLERISAVLQHVHSNYEIDLFQSLLAAAAEAIGCANDDEPSLKVVADHIRSCSFLIADGVTPSNEGRGYVLRRIIRRACRHGNKLGAKGSFFYRIVAALVAEMGEAFPELKQQQAHIERVLKGEEEQFAKTLEQGLKILEQDLVGLKGKMIPGETLFKLYDTYGFPVDLTGDIARERGLSIDEAGFEREMEGQRERARSASAFGMDYNSLVKVDSDTRFLGYEGTSGKGQVIALFRDGQAVERLAEGEEGVVVLDQTPFYAESGGQVGDCGYLEAAGVRFDVRDTTKAGGAFLHHGIVAGGDLEVGAAIAAQVDAGVRQATALNHSATHLLHSALRLVLGEHVQQKGSLVDSQRLRFDFSHFEAVTPAQLKALEDIVNTEIRKNSAVETEETDIDTAKAKGAAALFGEKYGDRVRMLTMGGGFSVELCGGTHVARTGDIGLFKITSEGGVAAGVRRIEAVTGAAALAYLNGAEEQLKEAAALVKGNRDNLLDKLVGVIERNRQLEKELEQLKAKAASAAGNDLAGSAVEVKGIKVLAARLDGLDGKALLAMVDQLKNKLGSAVILLGGVQDDKVVLVAGVTQDLTAKLKAGELMKQAAAAVGGKGGGRPDMAQGGGSEAGKLEEALGLAQQFVSQGL</sequence>
<keyword evidence="3 11" id="KW-0436">Ligase</keyword>
<keyword evidence="6 11" id="KW-0862">Zinc</keyword>
<dbReference type="SUPFAM" id="SSF50447">
    <property type="entry name" value="Translation proteins"/>
    <property type="match status" value="1"/>
</dbReference>
<comment type="catalytic activity">
    <reaction evidence="11">
        <text>tRNA(Ala) + L-alanine + ATP = L-alanyl-tRNA(Ala) + AMP + diphosphate</text>
        <dbReference type="Rhea" id="RHEA:12540"/>
        <dbReference type="Rhea" id="RHEA-COMP:9657"/>
        <dbReference type="Rhea" id="RHEA-COMP:9923"/>
        <dbReference type="ChEBI" id="CHEBI:30616"/>
        <dbReference type="ChEBI" id="CHEBI:33019"/>
        <dbReference type="ChEBI" id="CHEBI:57972"/>
        <dbReference type="ChEBI" id="CHEBI:78442"/>
        <dbReference type="ChEBI" id="CHEBI:78497"/>
        <dbReference type="ChEBI" id="CHEBI:456215"/>
        <dbReference type="EC" id="6.1.1.7"/>
    </reaction>
</comment>
<dbReference type="InterPro" id="IPR018162">
    <property type="entry name" value="Ala-tRNA-ligase_IIc_anticod-bd"/>
</dbReference>
<evidence type="ECO:0000256" key="9">
    <source>
        <dbReference type="ARBA" id="ARBA00022917"/>
    </source>
</evidence>
<dbReference type="Pfam" id="PF02272">
    <property type="entry name" value="DHHA1"/>
    <property type="match status" value="1"/>
</dbReference>
<dbReference type="InterPro" id="IPR050058">
    <property type="entry name" value="Ala-tRNA_ligase"/>
</dbReference>
<keyword evidence="2 11" id="KW-0820">tRNA-binding</keyword>
<evidence type="ECO:0000256" key="3">
    <source>
        <dbReference type="ARBA" id="ARBA00022598"/>
    </source>
</evidence>
<dbReference type="GO" id="GO:0004813">
    <property type="term" value="F:alanine-tRNA ligase activity"/>
    <property type="evidence" value="ECO:0007669"/>
    <property type="project" value="UniProtKB-EC"/>
</dbReference>
<feature type="binding site" evidence="11">
    <location>
        <position position="669"/>
    </location>
    <ligand>
        <name>Zn(2+)</name>
        <dbReference type="ChEBI" id="CHEBI:29105"/>
    </ligand>
</feature>
<keyword evidence="10 11" id="KW-0030">Aminoacyl-tRNA synthetase</keyword>
<evidence type="ECO:0000256" key="8">
    <source>
        <dbReference type="ARBA" id="ARBA00022884"/>
    </source>
</evidence>
<reference evidence="14 15" key="1">
    <citation type="submission" date="2024-07" db="EMBL/GenBank/DDBJ databases">
        <authorList>
            <person name="Li M."/>
        </authorList>
    </citation>
    <scope>NUCLEOTIDE SEQUENCE [LARGE SCALE GENOMIC DNA]</scope>
    <source>
        <strain evidence="14 15">25A3E</strain>
    </source>
</reference>
<dbReference type="PANTHER" id="PTHR11777">
    <property type="entry name" value="ALANYL-TRNA SYNTHETASE"/>
    <property type="match status" value="1"/>
</dbReference>
<dbReference type="InterPro" id="IPR018165">
    <property type="entry name" value="Ala-tRNA-synth_IIc_core"/>
</dbReference>
<feature type="binding site" evidence="11">
    <location>
        <position position="566"/>
    </location>
    <ligand>
        <name>Zn(2+)</name>
        <dbReference type="ChEBI" id="CHEBI:29105"/>
    </ligand>
</feature>
<organism evidence="14 15">
    <name type="scientific">Pseudomonas zhanjiangensis</name>
    <dbReference type="NCBI Taxonomy" id="3239015"/>
    <lineage>
        <taxon>Bacteria</taxon>
        <taxon>Pseudomonadati</taxon>
        <taxon>Pseudomonadota</taxon>
        <taxon>Gammaproteobacteria</taxon>
        <taxon>Pseudomonadales</taxon>
        <taxon>Pseudomonadaceae</taxon>
        <taxon>Pseudomonas</taxon>
    </lineage>
</organism>
<dbReference type="SUPFAM" id="SSF55681">
    <property type="entry name" value="Class II aaRS and biotin synthetases"/>
    <property type="match status" value="1"/>
</dbReference>
<evidence type="ECO:0000256" key="12">
    <source>
        <dbReference type="SAM" id="Coils"/>
    </source>
</evidence>
<dbReference type="Gene3D" id="2.40.30.130">
    <property type="match status" value="1"/>
</dbReference>
<keyword evidence="9 11" id="KW-0648">Protein biosynthesis</keyword>
<evidence type="ECO:0000313" key="14">
    <source>
        <dbReference type="EMBL" id="MEX6503130.1"/>
    </source>
</evidence>
<keyword evidence="7 11" id="KW-0067">ATP-binding</keyword>
<evidence type="ECO:0000259" key="13">
    <source>
        <dbReference type="PROSITE" id="PS50860"/>
    </source>
</evidence>
<dbReference type="InterPro" id="IPR045864">
    <property type="entry name" value="aa-tRNA-synth_II/BPL/LPL"/>
</dbReference>
<feature type="binding site" evidence="11">
    <location>
        <position position="562"/>
    </location>
    <ligand>
        <name>Zn(2+)</name>
        <dbReference type="ChEBI" id="CHEBI:29105"/>
    </ligand>
</feature>
<dbReference type="InterPro" id="IPR002318">
    <property type="entry name" value="Ala-tRNA-lgiase_IIc"/>
</dbReference>
<comment type="cofactor">
    <cofactor evidence="11">
        <name>Zn(2+)</name>
        <dbReference type="ChEBI" id="CHEBI:29105"/>
    </cofactor>
    <text evidence="11">Binds 1 zinc ion per subunit.</text>
</comment>
<evidence type="ECO:0000256" key="2">
    <source>
        <dbReference type="ARBA" id="ARBA00022555"/>
    </source>
</evidence>
<dbReference type="EMBL" id="JBFTEG010000010">
    <property type="protein sequence ID" value="MEX6503130.1"/>
    <property type="molecule type" value="Genomic_DNA"/>
</dbReference>
<keyword evidence="12" id="KW-0175">Coiled coil</keyword>
<dbReference type="NCBIfam" id="TIGR00344">
    <property type="entry name" value="alaS"/>
    <property type="match status" value="1"/>
</dbReference>
<evidence type="ECO:0000256" key="7">
    <source>
        <dbReference type="ARBA" id="ARBA00022840"/>
    </source>
</evidence>
<dbReference type="Gene3D" id="3.30.54.20">
    <property type="match status" value="1"/>
</dbReference>
<dbReference type="InterPro" id="IPR018163">
    <property type="entry name" value="Thr/Ala-tRNA-synth_IIc_edit"/>
</dbReference>
<evidence type="ECO:0000256" key="4">
    <source>
        <dbReference type="ARBA" id="ARBA00022723"/>
    </source>
</evidence>
<dbReference type="CDD" id="cd00673">
    <property type="entry name" value="AlaRS_core"/>
    <property type="match status" value="1"/>
</dbReference>
<comment type="similarity">
    <text evidence="1 11">Belongs to the class-II aminoacyl-tRNA synthetase family.</text>
</comment>
<comment type="function">
    <text evidence="11">Catalyzes the attachment of alanine to tRNA(Ala) in a two-step reaction: alanine is first activated by ATP to form Ala-AMP and then transferred to the acceptor end of tRNA(Ala). Also edits incorrectly charged Ser-tRNA(Ala) and Gly-tRNA(Ala) via its editing domain.</text>
</comment>
<feature type="coiled-coil region" evidence="12">
    <location>
        <begin position="706"/>
        <end position="758"/>
    </location>
</feature>
<keyword evidence="5 11" id="KW-0547">Nucleotide-binding</keyword>
<gene>
    <name evidence="11 14" type="primary">alaS</name>
    <name evidence="14" type="ORF">AB5S05_13770</name>
</gene>
<keyword evidence="4 11" id="KW-0479">Metal-binding</keyword>
<name>A0ABV3YUW6_9PSED</name>
<dbReference type="PRINTS" id="PR00980">
    <property type="entry name" value="TRNASYNTHALA"/>
</dbReference>
<protein>
    <recommendedName>
        <fullName evidence="11">Alanine--tRNA ligase</fullName>
        <ecNumber evidence="11">6.1.1.7</ecNumber>
    </recommendedName>
    <alternativeName>
        <fullName evidence="11">Alanyl-tRNA synthetase</fullName>
        <shortName evidence="11">AlaRS</shortName>
    </alternativeName>
</protein>
<keyword evidence="8 11" id="KW-0694">RNA-binding</keyword>
<evidence type="ECO:0000256" key="10">
    <source>
        <dbReference type="ARBA" id="ARBA00023146"/>
    </source>
</evidence>
<keyword evidence="15" id="KW-1185">Reference proteome</keyword>
<dbReference type="InterPro" id="IPR009000">
    <property type="entry name" value="Transl_B-barrel_sf"/>
</dbReference>
<dbReference type="Gene3D" id="3.30.980.10">
    <property type="entry name" value="Threonyl-trna Synthetase, Chain A, domain 2"/>
    <property type="match status" value="1"/>
</dbReference>
<keyword evidence="11" id="KW-0963">Cytoplasm</keyword>
<dbReference type="HAMAP" id="MF_00036_B">
    <property type="entry name" value="Ala_tRNA_synth_B"/>
    <property type="match status" value="1"/>
</dbReference>
<dbReference type="Gene3D" id="3.10.310.40">
    <property type="match status" value="1"/>
</dbReference>
<evidence type="ECO:0000256" key="5">
    <source>
        <dbReference type="ARBA" id="ARBA00022741"/>
    </source>
</evidence>